<proteinExistence type="inferred from homology"/>
<dbReference type="SUPFAM" id="SSF53098">
    <property type="entry name" value="Ribonuclease H-like"/>
    <property type="match status" value="1"/>
</dbReference>
<dbReference type="EMBL" id="RKRK01000006">
    <property type="protein sequence ID" value="RPF54771.1"/>
    <property type="molecule type" value="Genomic_DNA"/>
</dbReference>
<dbReference type="Pfam" id="PF00476">
    <property type="entry name" value="DNA_pol_A"/>
    <property type="match status" value="1"/>
</dbReference>
<dbReference type="InterPro" id="IPR012337">
    <property type="entry name" value="RNaseH-like_sf"/>
</dbReference>
<comment type="similarity">
    <text evidence="1">Belongs to the DNA polymerase type-A family.</text>
</comment>
<keyword evidence="9" id="KW-1185">Reference proteome</keyword>
<dbReference type="GO" id="GO:0008408">
    <property type="term" value="F:3'-5' exonuclease activity"/>
    <property type="evidence" value="ECO:0007669"/>
    <property type="project" value="InterPro"/>
</dbReference>
<comment type="catalytic activity">
    <reaction evidence="5">
        <text>DNA(n) + a 2'-deoxyribonucleoside 5'-triphosphate = DNA(n+1) + diphosphate</text>
        <dbReference type="Rhea" id="RHEA:22508"/>
        <dbReference type="Rhea" id="RHEA-COMP:17339"/>
        <dbReference type="Rhea" id="RHEA-COMP:17340"/>
        <dbReference type="ChEBI" id="CHEBI:33019"/>
        <dbReference type="ChEBI" id="CHEBI:61560"/>
        <dbReference type="ChEBI" id="CHEBI:173112"/>
        <dbReference type="EC" id="2.7.7.7"/>
    </reaction>
</comment>
<keyword evidence="4" id="KW-0235">DNA replication</keyword>
<dbReference type="OrthoDB" id="4053at2"/>
<dbReference type="GO" id="GO:0006261">
    <property type="term" value="P:DNA-templated DNA replication"/>
    <property type="evidence" value="ECO:0007669"/>
    <property type="project" value="InterPro"/>
</dbReference>
<sequence length="736" mass="85219">MNVRLNTNDNKSALTSAIENRKKEGVGESISDAFNRIYEMKNTEPDLRKIKAVQDAMNDGLIGREQSSVEKGKKLTKAEVMRLYTQVQEVERKRLLEKMVEETPDNYELVTTEDHLQSAVNTLLESSIIVFDVETEGTDVWHDRIVGYVMSTIDSDKHYYIPTRHKTEESQLEHDLVTDKLRPTFELEDTLYIAHNAKFDLHMLDRNNVEVKGRLWDTMEAMRLLNENEDSYALKVLATKYLKIKSYKYGDLFGQVGFEEVSDLTTALSYAAKDGDLTYKLYDFQMKHLSKMPSVLEYITEVEMPLIKVIVEMEKTGFVIDEKYAEQYGKELNEEIEQLHSELNEVFVPLFKTIEPDKEFNVNSSTQLKKVLSKYTGKNLPNTDAKKTLKPLSKEFEIVRKLLRYKELVKLYSTYITTLPKKITEYDGKLHANFNQNGAATGRFSSGGGGINLQNQPDGARALFVAPEGKILVGADFKAQEIRCVAYLSEEPSLIHAFEVGQDPYATMASNFYNRPYEEVYKNEDGSDTKERKEMKVVWLATLYGMSVPSLAEMLGVDKNKAKDFQEDLFESMPKLKGWIDDTKNFAIKHGFVWLDNKQRKRRLPKAKERTYHIPYGKYYDDEFKKQRLHNSEVNRSLRQAPNAVVQGSSAIQTKVTLIKMYEECKKREGWRLWCTVHDELIVEVPEDITKEEVDVIRSVMVDGYPWGETVPNGTDLEFMYRWSEKYSEEDWFTRK</sequence>
<accession>A0A3N5CCQ3</accession>
<evidence type="ECO:0000256" key="1">
    <source>
        <dbReference type="ARBA" id="ARBA00007705"/>
    </source>
</evidence>
<evidence type="ECO:0000256" key="4">
    <source>
        <dbReference type="ARBA" id="ARBA00022705"/>
    </source>
</evidence>
<dbReference type="GO" id="GO:0003887">
    <property type="term" value="F:DNA-directed DNA polymerase activity"/>
    <property type="evidence" value="ECO:0007669"/>
    <property type="project" value="UniProtKB-EC"/>
</dbReference>
<dbReference type="Gene3D" id="3.30.420.10">
    <property type="entry name" value="Ribonuclease H-like superfamily/Ribonuclease H"/>
    <property type="match status" value="1"/>
</dbReference>
<name>A0A3N5CCQ3_9BACL</name>
<dbReference type="SMART" id="SM00474">
    <property type="entry name" value="35EXOc"/>
    <property type="match status" value="1"/>
</dbReference>
<evidence type="ECO:0000259" key="6">
    <source>
        <dbReference type="SMART" id="SM00474"/>
    </source>
</evidence>
<dbReference type="PANTHER" id="PTHR10133:SF27">
    <property type="entry name" value="DNA POLYMERASE NU"/>
    <property type="match status" value="1"/>
</dbReference>
<dbReference type="GO" id="GO:0003677">
    <property type="term" value="F:DNA binding"/>
    <property type="evidence" value="ECO:0007669"/>
    <property type="project" value="InterPro"/>
</dbReference>
<dbReference type="InterPro" id="IPR043502">
    <property type="entry name" value="DNA/RNA_pol_sf"/>
</dbReference>
<dbReference type="Pfam" id="PF01612">
    <property type="entry name" value="DNA_pol_A_exo1"/>
    <property type="match status" value="1"/>
</dbReference>
<dbReference type="InterPro" id="IPR036397">
    <property type="entry name" value="RNaseH_sf"/>
</dbReference>
<evidence type="ECO:0000256" key="2">
    <source>
        <dbReference type="ARBA" id="ARBA00012417"/>
    </source>
</evidence>
<evidence type="ECO:0000259" key="7">
    <source>
        <dbReference type="SMART" id="SM00482"/>
    </source>
</evidence>
<feature type="domain" description="3'-5' exonuclease" evidence="6">
    <location>
        <begin position="107"/>
        <end position="290"/>
    </location>
</feature>
<comment type="caution">
    <text evidence="8">The sequence shown here is derived from an EMBL/GenBank/DDBJ whole genome shotgun (WGS) entry which is preliminary data.</text>
</comment>
<dbReference type="Proteomes" id="UP000277108">
    <property type="component" value="Unassembled WGS sequence"/>
</dbReference>
<dbReference type="PANTHER" id="PTHR10133">
    <property type="entry name" value="DNA POLYMERASE I"/>
    <property type="match status" value="1"/>
</dbReference>
<dbReference type="Gene3D" id="1.20.1060.10">
    <property type="entry name" value="Taq DNA Polymerase, Chain T, domain 4"/>
    <property type="match status" value="1"/>
</dbReference>
<evidence type="ECO:0000256" key="5">
    <source>
        <dbReference type="ARBA" id="ARBA00049244"/>
    </source>
</evidence>
<dbReference type="SUPFAM" id="SSF56672">
    <property type="entry name" value="DNA/RNA polymerases"/>
    <property type="match status" value="1"/>
</dbReference>
<reference evidence="8 9" key="1">
    <citation type="submission" date="2018-11" db="EMBL/GenBank/DDBJ databases">
        <title>Genomic Encyclopedia of Type Strains, Phase IV (KMG-IV): sequencing the most valuable type-strain genomes for metagenomic binning, comparative biology and taxonomic classification.</title>
        <authorList>
            <person name="Goeker M."/>
        </authorList>
    </citation>
    <scope>NUCLEOTIDE SEQUENCE [LARGE SCALE GENOMIC DNA]</scope>
    <source>
        <strain evidence="8 9">DSM 29158</strain>
    </source>
</reference>
<dbReference type="GO" id="GO:0006302">
    <property type="term" value="P:double-strand break repair"/>
    <property type="evidence" value="ECO:0007669"/>
    <property type="project" value="TreeGrafter"/>
</dbReference>
<dbReference type="PRINTS" id="PR00868">
    <property type="entry name" value="DNAPOLI"/>
</dbReference>
<evidence type="ECO:0000313" key="9">
    <source>
        <dbReference type="Proteomes" id="UP000277108"/>
    </source>
</evidence>
<evidence type="ECO:0000256" key="3">
    <source>
        <dbReference type="ARBA" id="ARBA00020311"/>
    </source>
</evidence>
<protein>
    <recommendedName>
        <fullName evidence="3">DNA polymerase I</fullName>
        <ecNumber evidence="2">2.7.7.7</ecNumber>
    </recommendedName>
</protein>
<evidence type="ECO:0000313" key="8">
    <source>
        <dbReference type="EMBL" id="RPF54771.1"/>
    </source>
</evidence>
<gene>
    <name evidence="8" type="ORF">EDD62_1732</name>
</gene>
<dbReference type="Gene3D" id="3.30.70.370">
    <property type="match status" value="1"/>
</dbReference>
<dbReference type="InterPro" id="IPR002298">
    <property type="entry name" value="DNA_polymerase_A"/>
</dbReference>
<dbReference type="Gene3D" id="1.10.150.20">
    <property type="entry name" value="5' to 3' exonuclease, C-terminal subdomain"/>
    <property type="match status" value="1"/>
</dbReference>
<dbReference type="InterPro" id="IPR001098">
    <property type="entry name" value="DNA-dir_DNA_pol_A_palm_dom"/>
</dbReference>
<dbReference type="CDD" id="cd06139">
    <property type="entry name" value="DNA_polA_I_Ecoli_like_exo"/>
    <property type="match status" value="1"/>
</dbReference>
<dbReference type="EC" id="2.7.7.7" evidence="2"/>
<feature type="domain" description="DNA-directed DNA polymerase family A palm" evidence="7">
    <location>
        <begin position="460"/>
        <end position="689"/>
    </location>
</feature>
<dbReference type="InterPro" id="IPR002562">
    <property type="entry name" value="3'-5'_exonuclease_dom"/>
</dbReference>
<dbReference type="SMART" id="SM00482">
    <property type="entry name" value="POLAc"/>
    <property type="match status" value="1"/>
</dbReference>
<dbReference type="RefSeq" id="WP_123808667.1">
    <property type="nucleotide sequence ID" value="NZ_RKRK01000006.1"/>
</dbReference>
<organism evidence="8 9">
    <name type="scientific">Abyssicoccus albus</name>
    <dbReference type="NCBI Taxonomy" id="1817405"/>
    <lineage>
        <taxon>Bacteria</taxon>
        <taxon>Bacillati</taxon>
        <taxon>Bacillota</taxon>
        <taxon>Bacilli</taxon>
        <taxon>Bacillales</taxon>
        <taxon>Abyssicoccaceae</taxon>
    </lineage>
</organism>
<dbReference type="AlphaFoldDB" id="A0A3N5CCQ3"/>